<accession>E6MDC9</accession>
<comment type="caution">
    <text evidence="1">The sequence shown here is derived from an EMBL/GenBank/DDBJ whole genome shotgun (WGS) entry which is preliminary data.</text>
</comment>
<name>E6MDC9_9FIRM</name>
<dbReference type="STRING" id="887929.HMP0721_0011"/>
<gene>
    <name evidence="1" type="ORF">HMP0721_0011</name>
</gene>
<reference evidence="1 2" key="1">
    <citation type="submission" date="2010-12" db="EMBL/GenBank/DDBJ databases">
        <authorList>
            <person name="Muzny D."/>
            <person name="Qin X."/>
            <person name="Deng J."/>
            <person name="Jiang H."/>
            <person name="Liu Y."/>
            <person name="Qu J."/>
            <person name="Song X.-Z."/>
            <person name="Zhang L."/>
            <person name="Thornton R."/>
            <person name="Coyle M."/>
            <person name="Francisco L."/>
            <person name="Jackson L."/>
            <person name="Javaid M."/>
            <person name="Korchina V."/>
            <person name="Kovar C."/>
            <person name="Mata R."/>
            <person name="Mathew T."/>
            <person name="Ngo R."/>
            <person name="Nguyen L."/>
            <person name="Nguyen N."/>
            <person name="Okwuonu G."/>
            <person name="Ongeri F."/>
            <person name="Pham C."/>
            <person name="Simmons D."/>
            <person name="Wilczek-Boney K."/>
            <person name="Hale W."/>
            <person name="Jakkamsetti A."/>
            <person name="Pham P."/>
            <person name="Ruth R."/>
            <person name="San Lucas F."/>
            <person name="Warren J."/>
            <person name="Zhang J."/>
            <person name="Zhao Z."/>
            <person name="Zhou C."/>
            <person name="Zhu D."/>
            <person name="Lee S."/>
            <person name="Bess C."/>
            <person name="Blankenburg K."/>
            <person name="Forbes L."/>
            <person name="Fu Q."/>
            <person name="Gubbala S."/>
            <person name="Hirani K."/>
            <person name="Jayaseelan J.C."/>
            <person name="Lara F."/>
            <person name="Munidasa M."/>
            <person name="Palculict T."/>
            <person name="Patil S."/>
            <person name="Pu L.-L."/>
            <person name="Saada N."/>
            <person name="Tang L."/>
            <person name="Weissenberger G."/>
            <person name="Zhu Y."/>
            <person name="Hemphill L."/>
            <person name="Shang Y."/>
            <person name="Youmans B."/>
            <person name="Ayvaz T."/>
            <person name="Ross M."/>
            <person name="Santibanez J."/>
            <person name="Aqrawi P."/>
            <person name="Gross S."/>
            <person name="Joshi V."/>
            <person name="Fowler G."/>
            <person name="Nazareth L."/>
            <person name="Reid J."/>
            <person name="Worley K."/>
            <person name="Petrosino J."/>
            <person name="Highlander S."/>
            <person name="Gibbs R."/>
        </authorList>
    </citation>
    <scope>NUCLEOTIDE SEQUENCE [LARGE SCALE GENOMIC DNA]</scope>
    <source>
        <strain evidence="1 2">ATCC 23263</strain>
    </source>
</reference>
<organism evidence="1 2">
    <name type="scientific">Pseudoramibacter alactolyticus ATCC 23263</name>
    <dbReference type="NCBI Taxonomy" id="887929"/>
    <lineage>
        <taxon>Bacteria</taxon>
        <taxon>Bacillati</taxon>
        <taxon>Bacillota</taxon>
        <taxon>Clostridia</taxon>
        <taxon>Eubacteriales</taxon>
        <taxon>Eubacteriaceae</taxon>
        <taxon>Pseudoramibacter</taxon>
    </lineage>
</organism>
<sequence length="39" mass="4096">MDAIGYHETPLGRVLLAADSEGLVASRSKIFCSRSCAGI</sequence>
<evidence type="ECO:0000313" key="2">
    <source>
        <dbReference type="Proteomes" id="UP000004754"/>
    </source>
</evidence>
<proteinExistence type="predicted"/>
<keyword evidence="2" id="KW-1185">Reference proteome</keyword>
<evidence type="ECO:0000313" key="1">
    <source>
        <dbReference type="EMBL" id="EFV02905.1"/>
    </source>
</evidence>
<protein>
    <submittedName>
        <fullName evidence="1">Uncharacterized protein</fullName>
    </submittedName>
</protein>
<dbReference type="EMBL" id="AEQN01000001">
    <property type="protein sequence ID" value="EFV02905.1"/>
    <property type="molecule type" value="Genomic_DNA"/>
</dbReference>
<dbReference type="HOGENOM" id="CLU_3315479_0_0_9"/>
<dbReference type="AlphaFoldDB" id="E6MDC9"/>
<dbReference type="Proteomes" id="UP000004754">
    <property type="component" value="Unassembled WGS sequence"/>
</dbReference>